<sequence length="519" mass="56592">MKSARLLALDVGTQSARAIVFDAHGHMLAKAQCAFDPAYVSSQPGWAEQDPEVYWDALAQCCAELWRGTAVKPDEIDGIALTTQRATMVCVDGGGQVLRPAILWLDQRRCTQPPPLGPLWNAAFGLARASDLIEHLQAQAEANWLAQYEPALWRQTDKFLFLSGWLLHRLCGEYVDSSAAQVGYVPFDYKRHAWAGAADFKWKAIALRPSQLPRLVAPSARLGTLQRAAADALGLPAGVAIAAAAADKACEVLGCGVLEPDLAQLSFGTTATINTSQPRYVEVERLLPAYPAAVPGHYNTEVQIFRGFWMVSWFKREFAQREEALARERGVATESLFDDLIRSVPPGAMGLTLQPYWTPGVRSPGPEGKGAIIGFGDVHTRAHLYRAMIEGLMYGLRAGREQIEKRIGRRVRLLRVSGGGAQSDAAMQIAADVFGLPAERPDIHETSALGAAMNCAVGLGVHADHAAAARAMCRVGARFAPDPGAHKTYDALYREVYQPLYPRLRPLYRRIRAITGYPA</sequence>
<keyword evidence="3 6" id="KW-0418">Kinase</keyword>
<dbReference type="AlphaFoldDB" id="A0A372DSA8"/>
<dbReference type="EMBL" id="QVPD01000001">
    <property type="protein sequence ID" value="RFP62307.1"/>
    <property type="molecule type" value="Genomic_DNA"/>
</dbReference>
<dbReference type="Gene3D" id="3.30.420.40">
    <property type="match status" value="2"/>
</dbReference>
<evidence type="ECO:0000256" key="1">
    <source>
        <dbReference type="ARBA" id="ARBA00009156"/>
    </source>
</evidence>
<name>A0A372DSA8_9GAMM</name>
<dbReference type="GO" id="GO:0016301">
    <property type="term" value="F:kinase activity"/>
    <property type="evidence" value="ECO:0007669"/>
    <property type="project" value="UniProtKB-KW"/>
</dbReference>
<accession>A0A372DSA8</accession>
<dbReference type="Proteomes" id="UP000262917">
    <property type="component" value="Unassembled WGS sequence"/>
</dbReference>
<evidence type="ECO:0000313" key="7">
    <source>
        <dbReference type="Proteomes" id="UP000262917"/>
    </source>
</evidence>
<dbReference type="Pfam" id="PF00370">
    <property type="entry name" value="FGGY_N"/>
    <property type="match status" value="1"/>
</dbReference>
<dbReference type="InterPro" id="IPR050406">
    <property type="entry name" value="FGGY_Carb_Kinase"/>
</dbReference>
<dbReference type="PANTHER" id="PTHR43095">
    <property type="entry name" value="SUGAR KINASE"/>
    <property type="match status" value="1"/>
</dbReference>
<dbReference type="PIRSF" id="PIRSF000538">
    <property type="entry name" value="GlpK"/>
    <property type="match status" value="1"/>
</dbReference>
<proteinExistence type="inferred from homology"/>
<keyword evidence="7" id="KW-1185">Reference proteome</keyword>
<comment type="caution">
    <text evidence="6">The sequence shown here is derived from an EMBL/GenBank/DDBJ whole genome shotgun (WGS) entry which is preliminary data.</text>
</comment>
<evidence type="ECO:0000259" key="5">
    <source>
        <dbReference type="Pfam" id="PF02782"/>
    </source>
</evidence>
<comment type="similarity">
    <text evidence="1">Belongs to the FGGY kinase family.</text>
</comment>
<evidence type="ECO:0000256" key="2">
    <source>
        <dbReference type="ARBA" id="ARBA00022679"/>
    </source>
</evidence>
<dbReference type="Pfam" id="PF02782">
    <property type="entry name" value="FGGY_C"/>
    <property type="match status" value="1"/>
</dbReference>
<dbReference type="SUPFAM" id="SSF53067">
    <property type="entry name" value="Actin-like ATPase domain"/>
    <property type="match status" value="2"/>
</dbReference>
<keyword evidence="2" id="KW-0808">Transferase</keyword>
<evidence type="ECO:0000259" key="4">
    <source>
        <dbReference type="Pfam" id="PF00370"/>
    </source>
</evidence>
<dbReference type="InterPro" id="IPR018485">
    <property type="entry name" value="FGGY_C"/>
</dbReference>
<dbReference type="OrthoDB" id="9805576at2"/>
<dbReference type="CDD" id="cd07779">
    <property type="entry name" value="ASKHA_NBD_FGGY_YgcE-like"/>
    <property type="match status" value="1"/>
</dbReference>
<gene>
    <name evidence="6" type="ORF">D0Y53_00310</name>
</gene>
<dbReference type="InterPro" id="IPR018484">
    <property type="entry name" value="FGGY_N"/>
</dbReference>
<dbReference type="RefSeq" id="WP_117201127.1">
    <property type="nucleotide sequence ID" value="NZ_JBHTBK010000006.1"/>
</dbReference>
<feature type="domain" description="Carbohydrate kinase FGGY N-terminal" evidence="4">
    <location>
        <begin position="7"/>
        <end position="254"/>
    </location>
</feature>
<feature type="domain" description="Carbohydrate kinase FGGY C-terminal" evidence="5">
    <location>
        <begin position="265"/>
        <end position="458"/>
    </location>
</feature>
<organism evidence="6 7">
    <name type="scientific">Cognatiluteimonas weifangensis</name>
    <dbReference type="NCBI Taxonomy" id="2303539"/>
    <lineage>
        <taxon>Bacteria</taxon>
        <taxon>Pseudomonadati</taxon>
        <taxon>Pseudomonadota</taxon>
        <taxon>Gammaproteobacteria</taxon>
        <taxon>Lysobacterales</taxon>
        <taxon>Lysobacteraceae</taxon>
        <taxon>Cognatiluteimonas</taxon>
    </lineage>
</organism>
<dbReference type="InterPro" id="IPR043129">
    <property type="entry name" value="ATPase_NBD"/>
</dbReference>
<dbReference type="InterPro" id="IPR000577">
    <property type="entry name" value="Carb_kinase_FGGY"/>
</dbReference>
<reference evidence="6 7" key="1">
    <citation type="submission" date="2018-08" db="EMBL/GenBank/DDBJ databases">
        <title>Lysobacter weifangensis sp. nov., a new member of the family 'Xanthomonadaceae', isolated from soil in a farmland.</title>
        <authorList>
            <person name="Zhao H."/>
        </authorList>
    </citation>
    <scope>NUCLEOTIDE SEQUENCE [LARGE SCALE GENOMIC DNA]</scope>
    <source>
        <strain evidence="6 7">WF-2</strain>
    </source>
</reference>
<dbReference type="PANTHER" id="PTHR43095:SF5">
    <property type="entry name" value="XYLULOSE KINASE"/>
    <property type="match status" value="1"/>
</dbReference>
<protein>
    <submittedName>
        <fullName evidence="6">Carbohydrate kinase</fullName>
    </submittedName>
</protein>
<dbReference type="GO" id="GO:0005975">
    <property type="term" value="P:carbohydrate metabolic process"/>
    <property type="evidence" value="ECO:0007669"/>
    <property type="project" value="InterPro"/>
</dbReference>
<evidence type="ECO:0000313" key="6">
    <source>
        <dbReference type="EMBL" id="RFP62307.1"/>
    </source>
</evidence>
<evidence type="ECO:0000256" key="3">
    <source>
        <dbReference type="ARBA" id="ARBA00022777"/>
    </source>
</evidence>